<reference evidence="3" key="1">
    <citation type="submission" date="2020-11" db="EMBL/GenBank/DDBJ databases">
        <title>Bacterial whole genome sequence for Caenimonas sp. DR4.4.</title>
        <authorList>
            <person name="Le V."/>
            <person name="Ko S.-R."/>
            <person name="Ahn C.-Y."/>
            <person name="Oh H.-M."/>
        </authorList>
    </citation>
    <scope>NUCLEOTIDE SEQUENCE</scope>
    <source>
        <strain evidence="3">DR4.4</strain>
    </source>
</reference>
<organism evidence="3 4">
    <name type="scientific">Caenimonas aquaedulcis</name>
    <dbReference type="NCBI Taxonomy" id="2793270"/>
    <lineage>
        <taxon>Bacteria</taxon>
        <taxon>Pseudomonadati</taxon>
        <taxon>Pseudomonadota</taxon>
        <taxon>Betaproteobacteria</taxon>
        <taxon>Burkholderiales</taxon>
        <taxon>Comamonadaceae</taxon>
        <taxon>Caenimonas</taxon>
    </lineage>
</organism>
<dbReference type="PANTHER" id="PTHR33542">
    <property type="entry name" value="SIROHYDROCHLORIN FERROCHELATASE, CHLOROPLASTIC"/>
    <property type="match status" value="1"/>
</dbReference>
<dbReference type="PANTHER" id="PTHR33542:SF3">
    <property type="entry name" value="SIROHYDROCHLORIN FERROCHELATASE, CHLOROPLASTIC"/>
    <property type="match status" value="1"/>
</dbReference>
<accession>A0A931H1U0</accession>
<dbReference type="Proteomes" id="UP000651050">
    <property type="component" value="Unassembled WGS sequence"/>
</dbReference>
<dbReference type="EMBL" id="JADWYS010000001">
    <property type="protein sequence ID" value="MBG9386991.1"/>
    <property type="molecule type" value="Genomic_DNA"/>
</dbReference>
<dbReference type="GO" id="GO:0046872">
    <property type="term" value="F:metal ion binding"/>
    <property type="evidence" value="ECO:0007669"/>
    <property type="project" value="UniProtKB-KW"/>
</dbReference>
<gene>
    <name evidence="3" type="ORF">I5803_03045</name>
</gene>
<dbReference type="InterPro" id="IPR002762">
    <property type="entry name" value="CbiX-like"/>
</dbReference>
<evidence type="ECO:0000256" key="2">
    <source>
        <dbReference type="ARBA" id="ARBA00023239"/>
    </source>
</evidence>
<dbReference type="CDD" id="cd03416">
    <property type="entry name" value="CbiX_SirB_N"/>
    <property type="match status" value="1"/>
</dbReference>
<dbReference type="InterPro" id="IPR050963">
    <property type="entry name" value="Sirohydro_Cobaltochel/CbiX"/>
</dbReference>
<sequence length="123" mass="13410">MTQPAAKAIILFGHGSRDPLWRGPIEAVAARLAKRHPTVPVRCAYLEFDTPKLPEAAAALVAAGRTTISIVPMFLGTGTHARRDLPALLQELRDAHSQIHFELQRAIGDDPRVLDLLATIAFE</sequence>
<comment type="caution">
    <text evidence="3">The sequence shown here is derived from an EMBL/GenBank/DDBJ whole genome shotgun (WGS) entry which is preliminary data.</text>
</comment>
<protein>
    <submittedName>
        <fullName evidence="3">CbiX/SirB N-terminal domain-containing protein</fullName>
    </submittedName>
</protein>
<dbReference type="GO" id="GO:0016829">
    <property type="term" value="F:lyase activity"/>
    <property type="evidence" value="ECO:0007669"/>
    <property type="project" value="UniProtKB-KW"/>
</dbReference>
<keyword evidence="2" id="KW-0456">Lyase</keyword>
<evidence type="ECO:0000256" key="1">
    <source>
        <dbReference type="ARBA" id="ARBA00022723"/>
    </source>
</evidence>
<name>A0A931H1U0_9BURK</name>
<evidence type="ECO:0000313" key="4">
    <source>
        <dbReference type="Proteomes" id="UP000651050"/>
    </source>
</evidence>
<keyword evidence="4" id="KW-1185">Reference proteome</keyword>
<dbReference type="Pfam" id="PF01903">
    <property type="entry name" value="CbiX"/>
    <property type="match status" value="1"/>
</dbReference>
<dbReference type="RefSeq" id="WP_196984945.1">
    <property type="nucleotide sequence ID" value="NZ_JADWYS010000001.1"/>
</dbReference>
<dbReference type="Gene3D" id="3.40.50.1400">
    <property type="match status" value="1"/>
</dbReference>
<proteinExistence type="predicted"/>
<dbReference type="AlphaFoldDB" id="A0A931H1U0"/>
<keyword evidence="1" id="KW-0479">Metal-binding</keyword>
<dbReference type="SUPFAM" id="SSF53800">
    <property type="entry name" value="Chelatase"/>
    <property type="match status" value="1"/>
</dbReference>
<evidence type="ECO:0000313" key="3">
    <source>
        <dbReference type="EMBL" id="MBG9386991.1"/>
    </source>
</evidence>